<dbReference type="Pfam" id="PF03929">
    <property type="entry name" value="PepSY_TM"/>
    <property type="match status" value="1"/>
</dbReference>
<reference evidence="3" key="1">
    <citation type="submission" date="2016-10" db="EMBL/GenBank/DDBJ databases">
        <authorList>
            <person name="Varghese N."/>
            <person name="Submissions S."/>
        </authorList>
    </citation>
    <scope>NUCLEOTIDE SEQUENCE [LARGE SCALE GENOMIC DNA]</scope>
    <source>
        <strain evidence="3">S6-262</strain>
    </source>
</reference>
<gene>
    <name evidence="2" type="ORF">SAMN05192583_2066</name>
</gene>
<sequence length="414" mass="45278">MVQVQSREAAAGPLPITVRADIPRTRNQSEDRAALTANLHAPSRSAASRTRILLRRLHLCLGLSLGLLFALLGATGSMLVFYTDIDAALHPAVHSDHAGSTPDLRSPAWDRALATGRARWHDAGGKWSFEVTNAGEPIQARYYPAPGHRGEREMVWFSPDGSRILRAEPWGGYLMSWIYELHMQLLAGAAGEQVVGWSGVAMMFLLVSGMAAWWPRGTWRKAIAVKRGAAPIRRIRDLHKLSGLASFGLLLVLVATGVLLALPPVTQALFRPTAIPDPKPIVHRAEPIDIVHALAVAQRAMPDGRLRFFDMPSAPDAPIRARFQVPGDPHRRFPGSYVFIDRFSAKILAVHDVRNGNTGTQWVSWVRPLHDGSVCGLATRMLAVLIGLTPAFLFGSGLLHWLRRRSAARAARGA</sequence>
<proteinExistence type="predicted"/>
<name>A0A1H8DUW7_9SPHN</name>
<dbReference type="EMBL" id="FOCF01000004">
    <property type="protein sequence ID" value="SEN11010.1"/>
    <property type="molecule type" value="Genomic_DNA"/>
</dbReference>
<keyword evidence="1" id="KW-1133">Transmembrane helix</keyword>
<evidence type="ECO:0000313" key="3">
    <source>
        <dbReference type="Proteomes" id="UP000199206"/>
    </source>
</evidence>
<dbReference type="PANTHER" id="PTHR34219">
    <property type="entry name" value="IRON-REGULATED INNER MEMBRANE PROTEIN-RELATED"/>
    <property type="match status" value="1"/>
</dbReference>
<organism evidence="2 3">
    <name type="scientific">Sphingomonas gellani</name>
    <dbReference type="NCBI Taxonomy" id="1166340"/>
    <lineage>
        <taxon>Bacteria</taxon>
        <taxon>Pseudomonadati</taxon>
        <taxon>Pseudomonadota</taxon>
        <taxon>Alphaproteobacteria</taxon>
        <taxon>Sphingomonadales</taxon>
        <taxon>Sphingomonadaceae</taxon>
        <taxon>Sphingomonas</taxon>
    </lineage>
</organism>
<dbReference type="STRING" id="1166340.SAMN05192583_2066"/>
<evidence type="ECO:0000313" key="2">
    <source>
        <dbReference type="EMBL" id="SEN11010.1"/>
    </source>
</evidence>
<keyword evidence="3" id="KW-1185">Reference proteome</keyword>
<evidence type="ECO:0000256" key="1">
    <source>
        <dbReference type="SAM" id="Phobius"/>
    </source>
</evidence>
<feature type="transmembrane region" description="Helical" evidence="1">
    <location>
        <begin position="194"/>
        <end position="214"/>
    </location>
</feature>
<protein>
    <submittedName>
        <fullName evidence="2">Uncharacterized iron-regulated membrane protein</fullName>
    </submittedName>
</protein>
<accession>A0A1H8DUW7</accession>
<feature type="transmembrane region" description="Helical" evidence="1">
    <location>
        <begin position="59"/>
        <end position="82"/>
    </location>
</feature>
<feature type="transmembrane region" description="Helical" evidence="1">
    <location>
        <begin position="241"/>
        <end position="262"/>
    </location>
</feature>
<keyword evidence="1" id="KW-0472">Membrane</keyword>
<feature type="transmembrane region" description="Helical" evidence="1">
    <location>
        <begin position="381"/>
        <end position="402"/>
    </location>
</feature>
<dbReference type="Proteomes" id="UP000199206">
    <property type="component" value="Unassembled WGS sequence"/>
</dbReference>
<dbReference type="AlphaFoldDB" id="A0A1H8DUW7"/>
<dbReference type="InterPro" id="IPR005625">
    <property type="entry name" value="PepSY-ass_TM"/>
</dbReference>
<keyword evidence="1" id="KW-0812">Transmembrane</keyword>